<dbReference type="RefSeq" id="WP_114450089.1">
    <property type="nucleotide sequence ID" value="NZ_QPHM01000001.1"/>
</dbReference>
<dbReference type="InterPro" id="IPR036388">
    <property type="entry name" value="WH-like_DNA-bd_sf"/>
</dbReference>
<dbReference type="EMBL" id="QPHM01000001">
    <property type="protein sequence ID" value="RCU48457.1"/>
    <property type="molecule type" value="Genomic_DNA"/>
</dbReference>
<organism evidence="1 2">
    <name type="scientific">Haloplanus salinus</name>
    <dbReference type="NCBI Taxonomy" id="1126245"/>
    <lineage>
        <taxon>Archaea</taxon>
        <taxon>Methanobacteriati</taxon>
        <taxon>Methanobacteriota</taxon>
        <taxon>Stenosarchaea group</taxon>
        <taxon>Halobacteria</taxon>
        <taxon>Halobacteriales</taxon>
        <taxon>Haloferacaceae</taxon>
        <taxon>Haloplanus</taxon>
    </lineage>
</organism>
<dbReference type="InterPro" id="IPR036390">
    <property type="entry name" value="WH_DNA-bd_sf"/>
</dbReference>
<gene>
    <name evidence="1" type="ORF">DU504_14795</name>
</gene>
<dbReference type="SUPFAM" id="SSF46785">
    <property type="entry name" value="Winged helix' DNA-binding domain"/>
    <property type="match status" value="1"/>
</dbReference>
<keyword evidence="2" id="KW-1185">Reference proteome</keyword>
<sequence>MAIATPPRVERSPDETTVADADEVQTMLHALHDGDCRAVLDATGEASLSASELADACDLPLSTTYRKLDTLTETGLLAERTRLCPDGKHAKEYMRAVDEILVDADADAGFELTVTRRDSVDGGTHLAGIQS</sequence>
<comment type="caution">
    <text evidence="1">The sequence shown here is derived from an EMBL/GenBank/DDBJ whole genome shotgun (WGS) entry which is preliminary data.</text>
</comment>
<dbReference type="Proteomes" id="UP000252189">
    <property type="component" value="Unassembled WGS sequence"/>
</dbReference>
<dbReference type="Pfam" id="PF12840">
    <property type="entry name" value="HTH_20"/>
    <property type="match status" value="1"/>
</dbReference>
<accession>A0A368NCX8</accession>
<protein>
    <submittedName>
        <fullName evidence="1">ArsR family transcriptional regulator</fullName>
    </submittedName>
</protein>
<name>A0A368NCX8_9EURY</name>
<evidence type="ECO:0000313" key="1">
    <source>
        <dbReference type="EMBL" id="RCU48457.1"/>
    </source>
</evidence>
<dbReference type="Gene3D" id="1.10.10.10">
    <property type="entry name" value="Winged helix-like DNA-binding domain superfamily/Winged helix DNA-binding domain"/>
    <property type="match status" value="1"/>
</dbReference>
<proteinExistence type="predicted"/>
<evidence type="ECO:0000313" key="2">
    <source>
        <dbReference type="Proteomes" id="UP000252189"/>
    </source>
</evidence>
<reference evidence="1 2" key="1">
    <citation type="submission" date="2018-07" db="EMBL/GenBank/DDBJ databases">
        <title>Genome sequences of Haloplanus salinus JCM 18368T.</title>
        <authorList>
            <person name="Kim Y.B."/>
            <person name="Roh S.W."/>
        </authorList>
    </citation>
    <scope>NUCLEOTIDE SEQUENCE [LARGE SCALE GENOMIC DNA]</scope>
    <source>
        <strain evidence="1 2">JCM 18368</strain>
    </source>
</reference>
<dbReference type="AlphaFoldDB" id="A0A368NCX8"/>